<dbReference type="RefSeq" id="XP_007535082.3">
    <property type="nucleotide sequence ID" value="XM_007535020.3"/>
</dbReference>
<evidence type="ECO:0000259" key="6">
    <source>
        <dbReference type="PROSITE" id="PS01031"/>
    </source>
</evidence>
<comment type="similarity">
    <text evidence="3 4">Belongs to the small heat shock protein (HSP20) family.</text>
</comment>
<name>A0A1S3AHC4_ERIEU</name>
<keyword evidence="2" id="KW-0963">Cytoplasm</keyword>
<organism evidence="7 8">
    <name type="scientific">Erinaceus europaeus</name>
    <name type="common">Western European hedgehog</name>
    <dbReference type="NCBI Taxonomy" id="9365"/>
    <lineage>
        <taxon>Eukaryota</taxon>
        <taxon>Metazoa</taxon>
        <taxon>Chordata</taxon>
        <taxon>Craniata</taxon>
        <taxon>Vertebrata</taxon>
        <taxon>Euteleostomi</taxon>
        <taxon>Mammalia</taxon>
        <taxon>Eutheria</taxon>
        <taxon>Laurasiatheria</taxon>
        <taxon>Eulipotyphla</taxon>
        <taxon>Erinaceidae</taxon>
        <taxon>Erinaceinae</taxon>
        <taxon>Erinaceus</taxon>
    </lineage>
</organism>
<gene>
    <name evidence="8" type="primary">HSPB9</name>
</gene>
<dbReference type="CDD" id="cd06481">
    <property type="entry name" value="ACD_HspB9_like"/>
    <property type="match status" value="1"/>
</dbReference>
<proteinExistence type="inferred from homology"/>
<comment type="subcellular location">
    <subcellularLocation>
        <location evidence="1">Cytoplasm</location>
    </subcellularLocation>
</comment>
<dbReference type="PROSITE" id="PS01031">
    <property type="entry name" value="SHSP"/>
    <property type="match status" value="1"/>
</dbReference>
<dbReference type="Gene3D" id="2.60.40.790">
    <property type="match status" value="1"/>
</dbReference>
<dbReference type="OrthoDB" id="8946669at2759"/>
<dbReference type="GeneID" id="103124298"/>
<dbReference type="GO" id="GO:0005634">
    <property type="term" value="C:nucleus"/>
    <property type="evidence" value="ECO:0007669"/>
    <property type="project" value="TreeGrafter"/>
</dbReference>
<evidence type="ECO:0000256" key="3">
    <source>
        <dbReference type="PROSITE-ProRule" id="PRU00285"/>
    </source>
</evidence>
<dbReference type="Proteomes" id="UP001652624">
    <property type="component" value="Chromosome 12"/>
</dbReference>
<dbReference type="Pfam" id="PF00011">
    <property type="entry name" value="HSP20"/>
    <property type="match status" value="1"/>
</dbReference>
<evidence type="ECO:0000313" key="8">
    <source>
        <dbReference type="RefSeq" id="XP_007535082.3"/>
    </source>
</evidence>
<evidence type="ECO:0000256" key="2">
    <source>
        <dbReference type="ARBA" id="ARBA00022490"/>
    </source>
</evidence>
<protein>
    <submittedName>
        <fullName evidence="8">Heat shock protein beta-9</fullName>
    </submittedName>
</protein>
<keyword evidence="8" id="KW-0346">Stress response</keyword>
<dbReference type="InterPro" id="IPR042940">
    <property type="entry name" value="HSPB9"/>
</dbReference>
<sequence length="145" mass="15432">MQRVSSDLSKESKAASRSPSAAHTPQNQGSSPQVGPCKDSLPTACGTGFQMKMDAQGFTPEELMVQVDGQWLMVTGQRQVEGCSSDGGGYFLQQKVQRQMPLPPDLDPTAMTCSMTPSGYLCIQGQCQATTLPASPDSSRTVLKT</sequence>
<dbReference type="AlphaFoldDB" id="A0A1S3AHC4"/>
<evidence type="ECO:0000256" key="4">
    <source>
        <dbReference type="RuleBase" id="RU003616"/>
    </source>
</evidence>
<feature type="region of interest" description="Disordered" evidence="5">
    <location>
        <begin position="1"/>
        <end position="39"/>
    </location>
</feature>
<dbReference type="PANTHER" id="PTHR47896">
    <property type="entry name" value="HEAT SHOCK PROTEIN BETA-9"/>
    <property type="match status" value="1"/>
</dbReference>
<dbReference type="InterPro" id="IPR008978">
    <property type="entry name" value="HSP20-like_chaperone"/>
</dbReference>
<evidence type="ECO:0000256" key="1">
    <source>
        <dbReference type="ARBA" id="ARBA00004496"/>
    </source>
</evidence>
<accession>A0A1S3AHC4</accession>
<dbReference type="eggNOG" id="KOG3591">
    <property type="taxonomic scope" value="Eukaryota"/>
</dbReference>
<reference evidence="8" key="1">
    <citation type="submission" date="2025-08" db="UniProtKB">
        <authorList>
            <consortium name="RefSeq"/>
        </authorList>
    </citation>
    <scope>IDENTIFICATION</scope>
</reference>
<evidence type="ECO:0000313" key="7">
    <source>
        <dbReference type="Proteomes" id="UP001652624"/>
    </source>
</evidence>
<dbReference type="CTD" id="94086"/>
<dbReference type="SUPFAM" id="SSF49764">
    <property type="entry name" value="HSP20-like chaperones"/>
    <property type="match status" value="1"/>
</dbReference>
<dbReference type="InParanoid" id="A0A1S3AHC4"/>
<keyword evidence="7" id="KW-1185">Reference proteome</keyword>
<dbReference type="InterPro" id="IPR002068">
    <property type="entry name" value="A-crystallin/Hsp20_dom"/>
</dbReference>
<feature type="compositionally biased region" description="Polar residues" evidence="5">
    <location>
        <begin position="15"/>
        <end position="33"/>
    </location>
</feature>
<dbReference type="PANTHER" id="PTHR47896:SF1">
    <property type="entry name" value="HEAT SHOCK PROTEIN BETA-9"/>
    <property type="match status" value="1"/>
</dbReference>
<dbReference type="FunCoup" id="A0A1S3AHC4">
    <property type="interactions" value="26"/>
</dbReference>
<evidence type="ECO:0000256" key="5">
    <source>
        <dbReference type="SAM" id="MobiDB-lite"/>
    </source>
</evidence>
<dbReference type="GO" id="GO:0005737">
    <property type="term" value="C:cytoplasm"/>
    <property type="evidence" value="ECO:0007669"/>
    <property type="project" value="UniProtKB-SubCell"/>
</dbReference>
<feature type="domain" description="SHSP" evidence="6">
    <location>
        <begin position="25"/>
        <end position="145"/>
    </location>
</feature>